<dbReference type="RefSeq" id="WP_022758784.1">
    <property type="nucleotide sequence ID" value="NZ_FOGJ01000031.1"/>
</dbReference>
<keyword evidence="1" id="KW-1133">Transmembrane helix</keyword>
<protein>
    <recommendedName>
        <fullName evidence="4">TadE-like protein</fullName>
    </recommendedName>
</protein>
<dbReference type="AlphaFoldDB" id="A0A1H9WK12"/>
<evidence type="ECO:0000256" key="1">
    <source>
        <dbReference type="SAM" id="Phobius"/>
    </source>
</evidence>
<dbReference type="EMBL" id="FOGJ01000031">
    <property type="protein sequence ID" value="SES34220.1"/>
    <property type="molecule type" value="Genomic_DNA"/>
</dbReference>
<accession>A0A1H9WK12</accession>
<evidence type="ECO:0000313" key="3">
    <source>
        <dbReference type="Proteomes" id="UP000182584"/>
    </source>
</evidence>
<evidence type="ECO:0008006" key="4">
    <source>
        <dbReference type="Google" id="ProtNLM"/>
    </source>
</evidence>
<proteinExistence type="predicted"/>
<keyword evidence="1" id="KW-0472">Membrane</keyword>
<keyword evidence="1" id="KW-0812">Transmembrane</keyword>
<organism evidence="2 3">
    <name type="scientific">Butyrivibrio fibrisolvens</name>
    <dbReference type="NCBI Taxonomy" id="831"/>
    <lineage>
        <taxon>Bacteria</taxon>
        <taxon>Bacillati</taxon>
        <taxon>Bacillota</taxon>
        <taxon>Clostridia</taxon>
        <taxon>Lachnospirales</taxon>
        <taxon>Lachnospiraceae</taxon>
        <taxon>Butyrivibrio</taxon>
    </lineage>
</organism>
<reference evidence="2 3" key="1">
    <citation type="submission" date="2016-10" db="EMBL/GenBank/DDBJ databases">
        <authorList>
            <person name="de Groot N.N."/>
        </authorList>
    </citation>
    <scope>NUCLEOTIDE SEQUENCE [LARGE SCALE GENOMIC DNA]</scope>
    <source>
        <strain evidence="2 3">AR40</strain>
    </source>
</reference>
<gene>
    <name evidence="2" type="ORF">SAMN04487884_1318</name>
</gene>
<dbReference type="OrthoDB" id="2005420at2"/>
<name>A0A1H9WK12_BUTFI</name>
<dbReference type="Proteomes" id="UP000182584">
    <property type="component" value="Unassembled WGS sequence"/>
</dbReference>
<sequence>MYFAAYDLIDRHHNYSKVSHYQKDDIDHKNIQDTVQRLQGAYLTIELSLIFPIILLVIVLVVHWSFMMYDRVIMSQDAYLLALRGAVISDDEPEQYALDNSDWQFGAWYFGSDKPSVQTSSDWLFNNVEVTLSMETYHGGTSYYGINPQGKWASSISWKASYTRPAKRVRLFTRAYDLYKVFTEALTSD</sequence>
<evidence type="ECO:0000313" key="2">
    <source>
        <dbReference type="EMBL" id="SES34220.1"/>
    </source>
</evidence>
<feature type="transmembrane region" description="Helical" evidence="1">
    <location>
        <begin position="47"/>
        <end position="66"/>
    </location>
</feature>